<evidence type="ECO:0000256" key="1">
    <source>
        <dbReference type="SAM" id="MobiDB-lite"/>
    </source>
</evidence>
<evidence type="ECO:0008006" key="4">
    <source>
        <dbReference type="Google" id="ProtNLM"/>
    </source>
</evidence>
<feature type="region of interest" description="Disordered" evidence="1">
    <location>
        <begin position="21"/>
        <end position="56"/>
    </location>
</feature>
<proteinExistence type="predicted"/>
<evidence type="ECO:0000313" key="3">
    <source>
        <dbReference type="Proteomes" id="UP001311232"/>
    </source>
</evidence>
<protein>
    <recommendedName>
        <fullName evidence="4">BLOC-1-related complex subunit 7</fullName>
    </recommendedName>
</protein>
<dbReference type="EMBL" id="JAHHUM010000022">
    <property type="protein sequence ID" value="KAK5623613.1"/>
    <property type="molecule type" value="Genomic_DNA"/>
</dbReference>
<comment type="caution">
    <text evidence="2">The sequence shown here is derived from an EMBL/GenBank/DDBJ whole genome shotgun (WGS) entry which is preliminary data.</text>
</comment>
<name>A0AAV9SRA7_9TELE</name>
<dbReference type="Proteomes" id="UP001311232">
    <property type="component" value="Unassembled WGS sequence"/>
</dbReference>
<evidence type="ECO:0000313" key="2">
    <source>
        <dbReference type="EMBL" id="KAK5623613.1"/>
    </source>
</evidence>
<organism evidence="2 3">
    <name type="scientific">Crenichthys baileyi</name>
    <name type="common">White River springfish</name>
    <dbReference type="NCBI Taxonomy" id="28760"/>
    <lineage>
        <taxon>Eukaryota</taxon>
        <taxon>Metazoa</taxon>
        <taxon>Chordata</taxon>
        <taxon>Craniata</taxon>
        <taxon>Vertebrata</taxon>
        <taxon>Euteleostomi</taxon>
        <taxon>Actinopterygii</taxon>
        <taxon>Neopterygii</taxon>
        <taxon>Teleostei</taxon>
        <taxon>Neoteleostei</taxon>
        <taxon>Acanthomorphata</taxon>
        <taxon>Ovalentaria</taxon>
        <taxon>Atherinomorphae</taxon>
        <taxon>Cyprinodontiformes</taxon>
        <taxon>Goodeidae</taxon>
        <taxon>Crenichthys</taxon>
    </lineage>
</organism>
<keyword evidence="3" id="KW-1185">Reference proteome</keyword>
<dbReference type="AlphaFoldDB" id="A0AAV9SRA7"/>
<accession>A0AAV9SRA7</accession>
<gene>
    <name evidence="2" type="ORF">CRENBAI_011076</name>
</gene>
<sequence>MSHARETLGCPSHVLKASSSSATHLCTAEPAARRQNKQTLNLQEDRKAGHSAGALGQGPAFDVKQAIASSISSVGQMLNLKDLFQSCSRNIIRDSSQLLHEPSELLPSAKQNHNIETRTSRLLDTVLPQAHNMLRCY</sequence>
<reference evidence="2 3" key="1">
    <citation type="submission" date="2021-06" db="EMBL/GenBank/DDBJ databases">
        <authorList>
            <person name="Palmer J.M."/>
        </authorList>
    </citation>
    <scope>NUCLEOTIDE SEQUENCE [LARGE SCALE GENOMIC DNA]</scope>
    <source>
        <strain evidence="2 3">MEX-2019</strain>
        <tissue evidence="2">Muscle</tissue>
    </source>
</reference>